<dbReference type="InterPro" id="IPR032675">
    <property type="entry name" value="LRR_dom_sf"/>
</dbReference>
<accession>A0AAE4I9A9</accession>
<comment type="caution">
    <text evidence="2">The sequence shown here is derived from an EMBL/GenBank/DDBJ whole genome shotgun (WGS) entry which is preliminary data.</text>
</comment>
<dbReference type="EMBL" id="JAWDET010000006">
    <property type="protein sequence ID" value="MDU0241703.1"/>
    <property type="molecule type" value="Genomic_DNA"/>
</dbReference>
<reference evidence="2" key="1">
    <citation type="submission" date="2023-10" db="EMBL/GenBank/DDBJ databases">
        <title>Genome of Potential pathogenic bacteria in Crohn's disease.</title>
        <authorList>
            <person name="Rodriguez-Palacios A."/>
        </authorList>
    </citation>
    <scope>NUCLEOTIDE SEQUENCE</scope>
    <source>
        <strain evidence="2">CavFT-hAR11</strain>
    </source>
</reference>
<gene>
    <name evidence="2" type="ORF">RVH43_13985</name>
</gene>
<feature type="signal peptide" evidence="1">
    <location>
        <begin position="1"/>
        <end position="26"/>
    </location>
</feature>
<feature type="chain" id="PRO_5041916448" evidence="1">
    <location>
        <begin position="27"/>
        <end position="309"/>
    </location>
</feature>
<evidence type="ECO:0000256" key="1">
    <source>
        <dbReference type="SAM" id="SignalP"/>
    </source>
</evidence>
<dbReference type="Gene3D" id="3.80.10.10">
    <property type="entry name" value="Ribonuclease Inhibitor"/>
    <property type="match status" value="1"/>
</dbReference>
<proteinExistence type="predicted"/>
<dbReference type="Proteomes" id="UP001181239">
    <property type="component" value="Unassembled WGS sequence"/>
</dbReference>
<evidence type="ECO:0000313" key="2">
    <source>
        <dbReference type="EMBL" id="MDU0241703.1"/>
    </source>
</evidence>
<dbReference type="AlphaFoldDB" id="A0AAE4I9A9"/>
<organism evidence="2 3">
    <name type="scientific">Phocaeicola vulgatus</name>
    <name type="common">Bacteroides vulgatus</name>
    <dbReference type="NCBI Taxonomy" id="821"/>
    <lineage>
        <taxon>Bacteria</taxon>
        <taxon>Pseudomonadati</taxon>
        <taxon>Bacteroidota</taxon>
        <taxon>Bacteroidia</taxon>
        <taxon>Bacteroidales</taxon>
        <taxon>Bacteroidaceae</taxon>
        <taxon>Phocaeicola</taxon>
    </lineage>
</organism>
<keyword evidence="1" id="KW-0732">Signal</keyword>
<dbReference type="PROSITE" id="PS51257">
    <property type="entry name" value="PROKAR_LIPOPROTEIN"/>
    <property type="match status" value="1"/>
</dbReference>
<name>A0AAE4I9A9_PHOVU</name>
<sequence length="309" mass="34429">MKKYINVGFMAIFTLMTFVLSFSSCSSEDDDIMSEYPPEEKPEVPHYDNLSYMPGANVQLINKAEYCKSIIADGKELITGNESGVITVPGLKDPKVYITFKEGITNFSDVFLGCTKLTSVPANLFANHPNATSFSGAFLRCTALTAIPEDLFANNQAAENFAWLFYNCRKLESIPEKLFANCPAVTDFSSSFAACKRLVSIPSALFAHNPNVTDFSYAFSDCSFITSIPASLFDNNRKIEVFSGLFSNCTSLKGESPYTVVEGKKVHLYERELYPELFEEPGLHFGVFEYCTGLTDYANMPSVWQKFQD</sequence>
<evidence type="ECO:0000313" key="3">
    <source>
        <dbReference type="Proteomes" id="UP001181239"/>
    </source>
</evidence>
<protein>
    <submittedName>
        <fullName evidence="2">Leucine-rich repeat domain-containing protein</fullName>
    </submittedName>
</protein>
<dbReference type="SUPFAM" id="SSF52058">
    <property type="entry name" value="L domain-like"/>
    <property type="match status" value="1"/>
</dbReference>
<dbReference type="RefSeq" id="WP_234243722.1">
    <property type="nucleotide sequence ID" value="NZ_JAHYQZ010000002.1"/>
</dbReference>